<keyword evidence="1" id="KW-0805">Transcription regulation</keyword>
<evidence type="ECO:0000313" key="5">
    <source>
        <dbReference type="Proteomes" id="UP001630127"/>
    </source>
</evidence>
<comment type="caution">
    <text evidence="4">The sequence shown here is derived from an EMBL/GenBank/DDBJ whole genome shotgun (WGS) entry which is preliminary data.</text>
</comment>
<dbReference type="InterPro" id="IPR043561">
    <property type="entry name" value="LHW-like"/>
</dbReference>
<keyword evidence="5" id="KW-1185">Reference proteome</keyword>
<protein>
    <recommendedName>
        <fullName evidence="3">Transcription factor MYC/MYB N-terminal domain-containing protein</fullName>
    </recommendedName>
</protein>
<name>A0ABD2ZGN2_9GENT</name>
<evidence type="ECO:0000256" key="1">
    <source>
        <dbReference type="ARBA" id="ARBA00023015"/>
    </source>
</evidence>
<evidence type="ECO:0000313" key="4">
    <source>
        <dbReference type="EMBL" id="KAL3518631.1"/>
    </source>
</evidence>
<evidence type="ECO:0000256" key="2">
    <source>
        <dbReference type="ARBA" id="ARBA00023163"/>
    </source>
</evidence>
<feature type="domain" description="Transcription factor MYC/MYB N-terminal" evidence="3">
    <location>
        <begin position="5"/>
        <end position="138"/>
    </location>
</feature>
<accession>A0ABD2ZGN2</accession>
<dbReference type="Pfam" id="PF14215">
    <property type="entry name" value="bHLH-MYC_N"/>
    <property type="match status" value="1"/>
</dbReference>
<organism evidence="4 5">
    <name type="scientific">Cinchona calisaya</name>
    <dbReference type="NCBI Taxonomy" id="153742"/>
    <lineage>
        <taxon>Eukaryota</taxon>
        <taxon>Viridiplantae</taxon>
        <taxon>Streptophyta</taxon>
        <taxon>Embryophyta</taxon>
        <taxon>Tracheophyta</taxon>
        <taxon>Spermatophyta</taxon>
        <taxon>Magnoliopsida</taxon>
        <taxon>eudicotyledons</taxon>
        <taxon>Gunneridae</taxon>
        <taxon>Pentapetalae</taxon>
        <taxon>asterids</taxon>
        <taxon>lamiids</taxon>
        <taxon>Gentianales</taxon>
        <taxon>Rubiaceae</taxon>
        <taxon>Cinchonoideae</taxon>
        <taxon>Cinchoneae</taxon>
        <taxon>Cinchona</taxon>
    </lineage>
</organism>
<dbReference type="AlphaFoldDB" id="A0ABD2ZGN2"/>
<dbReference type="PANTHER" id="PTHR46196:SF4">
    <property type="entry name" value="TRANSCRIPTION FACTOR LHW"/>
    <property type="match status" value="1"/>
</dbReference>
<dbReference type="EMBL" id="JBJUIK010000009">
    <property type="protein sequence ID" value="KAL3518631.1"/>
    <property type="molecule type" value="Genomic_DNA"/>
</dbReference>
<dbReference type="Proteomes" id="UP001630127">
    <property type="component" value="Unassembled WGS sequence"/>
</dbReference>
<proteinExistence type="predicted"/>
<dbReference type="PANTHER" id="PTHR46196">
    <property type="entry name" value="TRANSCRIPTION FACTOR BHLH155-LIKE ISOFORM X1-RELATED"/>
    <property type="match status" value="1"/>
</dbReference>
<evidence type="ECO:0000259" key="3">
    <source>
        <dbReference type="Pfam" id="PF14215"/>
    </source>
</evidence>
<dbReference type="InterPro" id="IPR025610">
    <property type="entry name" value="MYC/MYB_N"/>
</dbReference>
<gene>
    <name evidence="4" type="ORF">ACH5RR_021220</name>
</gene>
<reference evidence="4 5" key="1">
    <citation type="submission" date="2024-11" db="EMBL/GenBank/DDBJ databases">
        <title>A near-complete genome assembly of Cinchona calisaya.</title>
        <authorList>
            <person name="Lian D.C."/>
            <person name="Zhao X.W."/>
            <person name="Wei L."/>
        </authorList>
    </citation>
    <scope>NUCLEOTIDE SEQUENCE [LARGE SCALE GENOMIC DNA]</scope>
    <source>
        <tissue evidence="4">Nenye</tissue>
    </source>
</reference>
<keyword evidence="2" id="KW-0804">Transcription</keyword>
<sequence>MGYLLKEALKTLCGVNQWSYAVFWKIGCQNSKLLIWEECYYEPVIAGGLPENSGAASFEDWNSAEACNSQLGVRAGNGLHLLVNKMMMENHVNVLGEGLVGRAAFTGSHQWILLENYRRDAHPPEVPKEVFQQFSAGMQVECY</sequence>